<gene>
    <name evidence="1" type="ORF">PsorP6_015660</name>
</gene>
<evidence type="ECO:0000313" key="1">
    <source>
        <dbReference type="EMBL" id="KAI9920518.1"/>
    </source>
</evidence>
<name>A0ACC0WR15_9STRA</name>
<sequence>MLHSGLYKWASSGSVMIFDCRQTRAVFSGCSLCADESAKRPVCHRSINISIGQVELEADRRLNLLFGLLEALTYDSTLNDAKNEAEDDSASEEKVAGRASSQEHVSLQHRGRRTLATRHVDETHQLKEETTAVKTTSSEATLAQLTEDLQKISFGEPTAFCRSNQGTTIATTKELQAQLVAICNDVFRVLGPYNLEATYQRALTLELRGRGVKVLPEVEIPIEYKGTPIATRRVDLYLQLDQPVILELKAVVTGLKTEHLKQLGYYMTHLHVSEGYLINFPHLTGFPDDTNVHYVERVLHPEGAPGVSDRSTRSTTPRKNAVPTIVHVHRVKPRDGTRHTKKEGTVPLRDPDVVLSPLNARRRKGKANEVKINGIDEAKPDARAPISVPAQRLSMPPSSRHANTNFLQLVKQQMGNKATEQKQQPRAPRASQNANSSSLTFDAQSYAERMLTYSWTRMNDVLKAWEEDRRALLVAIDKYTEREVPGGLQLLIEAGDRSVKSIVLVAGTLRAVQANVVSGKSGIEIINGKTAPIVSVGAQVTRDPAEEVMNQMRKFGRKGPSVSESKPSADVKKQEPSSIEKRKTKVLASVASASAAGEDDESPKPKTRRLRACNKSSEKSDTASSAKGSSASKPKFRKPGVGTQVVDSVESTASKDREEIKSTSSRHSQPGTADSSEHRVEVDMTGTEVINQARAMRLFSSLRASK</sequence>
<protein>
    <submittedName>
        <fullName evidence="1">Uncharacterized protein</fullName>
    </submittedName>
</protein>
<evidence type="ECO:0000313" key="2">
    <source>
        <dbReference type="Proteomes" id="UP001163321"/>
    </source>
</evidence>
<accession>A0ACC0WR15</accession>
<dbReference type="EMBL" id="CM047589">
    <property type="protein sequence ID" value="KAI9920518.1"/>
    <property type="molecule type" value="Genomic_DNA"/>
</dbReference>
<dbReference type="Proteomes" id="UP001163321">
    <property type="component" value="Chromosome 10"/>
</dbReference>
<proteinExistence type="predicted"/>
<organism evidence="1 2">
    <name type="scientific">Peronosclerospora sorghi</name>
    <dbReference type="NCBI Taxonomy" id="230839"/>
    <lineage>
        <taxon>Eukaryota</taxon>
        <taxon>Sar</taxon>
        <taxon>Stramenopiles</taxon>
        <taxon>Oomycota</taxon>
        <taxon>Peronosporomycetes</taxon>
        <taxon>Peronosporales</taxon>
        <taxon>Peronosporaceae</taxon>
        <taxon>Peronosclerospora</taxon>
    </lineage>
</organism>
<comment type="caution">
    <text evidence="1">The sequence shown here is derived from an EMBL/GenBank/DDBJ whole genome shotgun (WGS) entry which is preliminary data.</text>
</comment>
<keyword evidence="2" id="KW-1185">Reference proteome</keyword>
<reference evidence="1 2" key="1">
    <citation type="journal article" date="2022" name="bioRxiv">
        <title>The genome of the oomycete Peronosclerospora sorghi, a cosmopolitan pathogen of maize and sorghum, is inflated with dispersed pseudogenes.</title>
        <authorList>
            <person name="Fletcher K."/>
            <person name="Martin F."/>
            <person name="Isakeit T."/>
            <person name="Cavanaugh K."/>
            <person name="Magill C."/>
            <person name="Michelmore R."/>
        </authorList>
    </citation>
    <scope>NUCLEOTIDE SEQUENCE [LARGE SCALE GENOMIC DNA]</scope>
    <source>
        <strain evidence="1">P6</strain>
    </source>
</reference>